<dbReference type="InterPro" id="IPR036020">
    <property type="entry name" value="WW_dom_sf"/>
</dbReference>
<proteinExistence type="predicted"/>
<organism evidence="3 4">
    <name type="scientific">Phytophthora megakarya</name>
    <dbReference type="NCBI Taxonomy" id="4795"/>
    <lineage>
        <taxon>Eukaryota</taxon>
        <taxon>Sar</taxon>
        <taxon>Stramenopiles</taxon>
        <taxon>Oomycota</taxon>
        <taxon>Peronosporomycetes</taxon>
        <taxon>Peronosporales</taxon>
        <taxon>Peronosporaceae</taxon>
        <taxon>Phytophthora</taxon>
    </lineage>
</organism>
<keyword evidence="3" id="KW-0413">Isomerase</keyword>
<dbReference type="Pfam" id="PF00612">
    <property type="entry name" value="IQ"/>
    <property type="match status" value="1"/>
</dbReference>
<dbReference type="GO" id="GO:0016853">
    <property type="term" value="F:isomerase activity"/>
    <property type="evidence" value="ECO:0007669"/>
    <property type="project" value="UniProtKB-KW"/>
</dbReference>
<dbReference type="Gene3D" id="1.20.5.190">
    <property type="match status" value="1"/>
</dbReference>
<name>A0A225WQY0_9STRA</name>
<feature type="region of interest" description="Disordered" evidence="1">
    <location>
        <begin position="18"/>
        <end position="63"/>
    </location>
</feature>
<accession>A0A225WQY0</accession>
<dbReference type="AlphaFoldDB" id="A0A225WQY0"/>
<keyword evidence="4" id="KW-1185">Reference proteome</keyword>
<dbReference type="CDD" id="cd00201">
    <property type="entry name" value="WW"/>
    <property type="match status" value="1"/>
</dbReference>
<dbReference type="OrthoDB" id="191651at2759"/>
<evidence type="ECO:0000259" key="2">
    <source>
        <dbReference type="PROSITE" id="PS50020"/>
    </source>
</evidence>
<dbReference type="Proteomes" id="UP000198211">
    <property type="component" value="Unassembled WGS sequence"/>
</dbReference>
<evidence type="ECO:0000256" key="1">
    <source>
        <dbReference type="SAM" id="MobiDB-lite"/>
    </source>
</evidence>
<evidence type="ECO:0000313" key="3">
    <source>
        <dbReference type="EMBL" id="OWZ20021.1"/>
    </source>
</evidence>
<protein>
    <submittedName>
        <fullName evidence="3">FKBP-type peptidyl-prolyl cis-trans isomerase</fullName>
    </submittedName>
</protein>
<dbReference type="InterPro" id="IPR001202">
    <property type="entry name" value="WW_dom"/>
</dbReference>
<feature type="domain" description="WW" evidence="2">
    <location>
        <begin position="90"/>
        <end position="124"/>
    </location>
</feature>
<dbReference type="SUPFAM" id="SSF51045">
    <property type="entry name" value="WW domain"/>
    <property type="match status" value="1"/>
</dbReference>
<dbReference type="EMBL" id="NBNE01000369">
    <property type="protein sequence ID" value="OWZ20021.1"/>
    <property type="molecule type" value="Genomic_DNA"/>
</dbReference>
<gene>
    <name evidence="3" type="ORF">PHMEG_0005622</name>
</gene>
<dbReference type="Gene3D" id="2.20.70.10">
    <property type="match status" value="1"/>
</dbReference>
<dbReference type="PROSITE" id="PS50020">
    <property type="entry name" value="WW_DOMAIN_2"/>
    <property type="match status" value="1"/>
</dbReference>
<sequence>MNKEKLVQVRERITELGGDSTAAAASAKEEEKDAYVVKRSRHDGNKHQHSNLADANQHKPKLKKRSSIAATAVVIQNAFRSFRARCHLSDQLTKTYQRVLHPASNQYYYYNRVTKLSQWETPLLLHRCHDAIPEFASKCANSTMNINSTSSVNAAAMIIQAMFRQRSLRIFVQDLKRGNLEKVFDAGFGAWYYFNARTNRSFWENVHHVRLTATKSAIYHRHQVTE</sequence>
<evidence type="ECO:0000313" key="4">
    <source>
        <dbReference type="Proteomes" id="UP000198211"/>
    </source>
</evidence>
<comment type="caution">
    <text evidence="3">The sequence shown here is derived from an EMBL/GenBank/DDBJ whole genome shotgun (WGS) entry which is preliminary data.</text>
</comment>
<reference evidence="4" key="1">
    <citation type="submission" date="2017-03" db="EMBL/GenBank/DDBJ databases">
        <title>Phytopthora megakarya and P. palmivora, two closely related causual agents of cacao black pod achieved similar genome size and gene model numbers by different mechanisms.</title>
        <authorList>
            <person name="Ali S."/>
            <person name="Shao J."/>
            <person name="Larry D.J."/>
            <person name="Kronmiller B."/>
            <person name="Shen D."/>
            <person name="Strem M.D."/>
            <person name="Melnick R.L."/>
            <person name="Guiltinan M.J."/>
            <person name="Tyler B.M."/>
            <person name="Meinhardt L.W."/>
            <person name="Bailey B.A."/>
        </authorList>
    </citation>
    <scope>NUCLEOTIDE SEQUENCE [LARGE SCALE GENOMIC DNA]</scope>
    <source>
        <strain evidence="4">zdho120</strain>
    </source>
</reference>
<dbReference type="InterPro" id="IPR000048">
    <property type="entry name" value="IQ_motif_EF-hand-BS"/>
</dbReference>
<dbReference type="Pfam" id="PF00397">
    <property type="entry name" value="WW"/>
    <property type="match status" value="1"/>
</dbReference>
<feature type="compositionally biased region" description="Basic and acidic residues" evidence="1">
    <location>
        <begin position="27"/>
        <end position="46"/>
    </location>
</feature>